<evidence type="ECO:0000313" key="1">
    <source>
        <dbReference type="EMBL" id="KAL0131631.1"/>
    </source>
</evidence>
<dbReference type="AlphaFoldDB" id="A0AAW2GWP8"/>
<dbReference type="EMBL" id="JADYXP020000002">
    <property type="protein sequence ID" value="KAL0131631.1"/>
    <property type="molecule type" value="Genomic_DNA"/>
</dbReference>
<proteinExistence type="predicted"/>
<keyword evidence="2" id="KW-1185">Reference proteome</keyword>
<protein>
    <submittedName>
        <fullName evidence="1">Uncharacterized protein</fullName>
    </submittedName>
</protein>
<gene>
    <name evidence="1" type="ORF">PUN28_002880</name>
</gene>
<organism evidence="1 2">
    <name type="scientific">Cardiocondyla obscurior</name>
    <dbReference type="NCBI Taxonomy" id="286306"/>
    <lineage>
        <taxon>Eukaryota</taxon>
        <taxon>Metazoa</taxon>
        <taxon>Ecdysozoa</taxon>
        <taxon>Arthropoda</taxon>
        <taxon>Hexapoda</taxon>
        <taxon>Insecta</taxon>
        <taxon>Pterygota</taxon>
        <taxon>Neoptera</taxon>
        <taxon>Endopterygota</taxon>
        <taxon>Hymenoptera</taxon>
        <taxon>Apocrita</taxon>
        <taxon>Aculeata</taxon>
        <taxon>Formicoidea</taxon>
        <taxon>Formicidae</taxon>
        <taxon>Myrmicinae</taxon>
        <taxon>Cardiocondyla</taxon>
    </lineage>
</organism>
<accession>A0AAW2GWP8</accession>
<comment type="caution">
    <text evidence="1">The sequence shown here is derived from an EMBL/GenBank/DDBJ whole genome shotgun (WGS) entry which is preliminary data.</text>
</comment>
<reference evidence="1 2" key="1">
    <citation type="submission" date="2023-03" db="EMBL/GenBank/DDBJ databases">
        <title>High recombination rates correlate with genetic variation in Cardiocondyla obscurior ants.</title>
        <authorList>
            <person name="Errbii M."/>
        </authorList>
    </citation>
    <scope>NUCLEOTIDE SEQUENCE [LARGE SCALE GENOMIC DNA]</scope>
    <source>
        <strain evidence="1">Alpha-2009</strain>
        <tissue evidence="1">Whole body</tissue>
    </source>
</reference>
<evidence type="ECO:0000313" key="2">
    <source>
        <dbReference type="Proteomes" id="UP001430953"/>
    </source>
</evidence>
<dbReference type="Proteomes" id="UP001430953">
    <property type="component" value="Unassembled WGS sequence"/>
</dbReference>
<sequence length="71" mass="8925">MPWYMVTFTLSCHPAFLLIHHMFRIKHRYFNFQLQNEIILYGMAFNRRLNRFLLFPNIPLRYRQINEISYQ</sequence>
<name>A0AAW2GWP8_9HYME</name>